<evidence type="ECO:0000259" key="2">
    <source>
        <dbReference type="Pfam" id="PF18087"/>
    </source>
</evidence>
<reference evidence="3" key="1">
    <citation type="submission" date="2021-01" db="EMBL/GenBank/DDBJ databases">
        <authorList>
            <person name="Corre E."/>
            <person name="Pelletier E."/>
            <person name="Niang G."/>
            <person name="Scheremetjew M."/>
            <person name="Finn R."/>
            <person name="Kale V."/>
            <person name="Holt S."/>
            <person name="Cochrane G."/>
            <person name="Meng A."/>
            <person name="Brown T."/>
            <person name="Cohen L."/>
        </authorList>
    </citation>
    <scope>NUCLEOTIDE SEQUENCE</scope>
    <source>
        <strain evidence="3">UTEXLB2642</strain>
    </source>
</reference>
<name>A0A7S0SS11_9STRA</name>
<protein>
    <recommendedName>
        <fullName evidence="2">Rubisco accumulation factor 1 C-terminal domain-containing protein</fullName>
    </recommendedName>
</protein>
<evidence type="ECO:0000256" key="1">
    <source>
        <dbReference type="SAM" id="Phobius"/>
    </source>
</evidence>
<dbReference type="AlphaFoldDB" id="A0A7S0SS11"/>
<organism evidence="3">
    <name type="scientific">Chromulina nebulosa</name>
    <dbReference type="NCBI Taxonomy" id="96789"/>
    <lineage>
        <taxon>Eukaryota</taxon>
        <taxon>Sar</taxon>
        <taxon>Stramenopiles</taxon>
        <taxon>Ochrophyta</taxon>
        <taxon>Chrysophyceae</taxon>
        <taxon>Chromulinales</taxon>
        <taxon>Chromulinaceae</taxon>
        <taxon>Chromulina</taxon>
    </lineage>
</organism>
<gene>
    <name evidence="3" type="ORF">CNEB1095_LOCUS428</name>
</gene>
<evidence type="ECO:0000313" key="3">
    <source>
        <dbReference type="EMBL" id="CAD8713596.1"/>
    </source>
</evidence>
<accession>A0A7S0SS11</accession>
<dbReference type="Pfam" id="PF18087">
    <property type="entry name" value="RuBisCo_chap_C"/>
    <property type="match status" value="1"/>
</dbReference>
<keyword evidence="1" id="KW-0812">Transmembrane</keyword>
<keyword evidence="1" id="KW-0472">Membrane</keyword>
<feature type="transmembrane region" description="Helical" evidence="1">
    <location>
        <begin position="6"/>
        <end position="29"/>
    </location>
</feature>
<feature type="domain" description="Rubisco accumulation factor 1 C-terminal" evidence="2">
    <location>
        <begin position="55"/>
        <end position="197"/>
    </location>
</feature>
<proteinExistence type="predicted"/>
<dbReference type="InterPro" id="IPR040858">
    <property type="entry name" value="Raf1_C"/>
</dbReference>
<sequence>MISIQIYVILIIFILNIITINGFISSIRYNSRLNKNQRLNMEIQIGRHGQNFKYLPTYRANGDEYYPRTLPIAGTYPNITPEELFAVSSSPKPQLGTWSYDFIDPDGPQLGTVALPGSDTLYLADDPVILITRNIDLGIKLTEEVEVLLVIDRAVRTHDNENFFLYQAPNNELDILNSNDIIPDYNILGKVALVFLPYTESMRPKRTGFLEEDEE</sequence>
<dbReference type="EMBL" id="HBFD01000634">
    <property type="protein sequence ID" value="CAD8713596.1"/>
    <property type="molecule type" value="Transcribed_RNA"/>
</dbReference>
<keyword evidence="1" id="KW-1133">Transmembrane helix</keyword>